<evidence type="ECO:0000256" key="7">
    <source>
        <dbReference type="SAM" id="Phobius"/>
    </source>
</evidence>
<dbReference type="Proteomes" id="UP000243507">
    <property type="component" value="Unassembled WGS sequence"/>
</dbReference>
<comment type="caution">
    <text evidence="8">The sequence shown here is derived from an EMBL/GenBank/DDBJ whole genome shotgun (WGS) entry which is preliminary data.</text>
</comment>
<reference evidence="8 9" key="1">
    <citation type="submission" date="2017-09" db="EMBL/GenBank/DDBJ databases">
        <title>A multilocus sequence analysis scheme for characterization of bacteria in the genus Thioclava.</title>
        <authorList>
            <person name="Liu Y."/>
            <person name="Shao Z."/>
        </authorList>
    </citation>
    <scope>NUCLEOTIDE SEQUENCE [LARGE SCALE GENOMIC DNA]</scope>
    <source>
        <strain evidence="8 9">CAU 1312</strain>
    </source>
</reference>
<gene>
    <name evidence="8" type="ORF">CLN94_08905</name>
</gene>
<evidence type="ECO:0000256" key="4">
    <source>
        <dbReference type="ARBA" id="ARBA00022692"/>
    </source>
</evidence>
<name>A0A2A4CPX6_9RHOB</name>
<sequence>MNIIALIVIGLAAGFLATRLMKIETDIPTTMAIGIAGALVGGFVLRGLFMMSGWIGGLIGAVLGSMALIWLWRRFGPRL</sequence>
<feature type="transmembrane region" description="Helical" evidence="7">
    <location>
        <begin position="27"/>
        <end position="45"/>
    </location>
</feature>
<dbReference type="Pfam" id="PF04226">
    <property type="entry name" value="Transgly_assoc"/>
    <property type="match status" value="1"/>
</dbReference>
<evidence type="ECO:0000313" key="8">
    <source>
        <dbReference type="EMBL" id="PCD76302.1"/>
    </source>
</evidence>
<dbReference type="RefSeq" id="WP_096433343.1">
    <property type="nucleotide sequence ID" value="NZ_NTJD01000006.1"/>
</dbReference>
<proteinExistence type="inferred from homology"/>
<evidence type="ECO:0000256" key="5">
    <source>
        <dbReference type="ARBA" id="ARBA00022989"/>
    </source>
</evidence>
<accession>A0A2A4CPX6</accession>
<protein>
    <submittedName>
        <fullName evidence="8">GlsB/YeaQ/YmgE family stress response membrane protein</fullName>
    </submittedName>
</protein>
<evidence type="ECO:0000256" key="1">
    <source>
        <dbReference type="ARBA" id="ARBA00004651"/>
    </source>
</evidence>
<feature type="transmembrane region" description="Helical" evidence="7">
    <location>
        <begin position="52"/>
        <end position="72"/>
    </location>
</feature>
<evidence type="ECO:0000256" key="2">
    <source>
        <dbReference type="ARBA" id="ARBA00011006"/>
    </source>
</evidence>
<keyword evidence="9" id="KW-1185">Reference proteome</keyword>
<evidence type="ECO:0000256" key="3">
    <source>
        <dbReference type="ARBA" id="ARBA00022475"/>
    </source>
</evidence>
<keyword evidence="4 7" id="KW-0812">Transmembrane</keyword>
<evidence type="ECO:0000313" key="9">
    <source>
        <dbReference type="Proteomes" id="UP000243507"/>
    </source>
</evidence>
<keyword evidence="6 7" id="KW-0472">Membrane</keyword>
<comment type="subcellular location">
    <subcellularLocation>
        <location evidence="1">Cell membrane</location>
        <topology evidence="1">Multi-pass membrane protein</topology>
    </subcellularLocation>
</comment>
<dbReference type="GO" id="GO:0005886">
    <property type="term" value="C:plasma membrane"/>
    <property type="evidence" value="ECO:0007669"/>
    <property type="project" value="UniProtKB-SubCell"/>
</dbReference>
<keyword evidence="5 7" id="KW-1133">Transmembrane helix</keyword>
<comment type="similarity">
    <text evidence="2">Belongs to the UPF0410 family.</text>
</comment>
<dbReference type="AlphaFoldDB" id="A0A2A4CPX6"/>
<dbReference type="OrthoDB" id="7876027at2"/>
<organism evidence="8 9">
    <name type="scientific">Pseudothioclava arenosa</name>
    <dbReference type="NCBI Taxonomy" id="1795308"/>
    <lineage>
        <taxon>Bacteria</taxon>
        <taxon>Pseudomonadati</taxon>
        <taxon>Pseudomonadota</taxon>
        <taxon>Alphaproteobacteria</taxon>
        <taxon>Rhodobacterales</taxon>
        <taxon>Paracoccaceae</taxon>
        <taxon>Pseudothioclava</taxon>
    </lineage>
</organism>
<dbReference type="InterPro" id="IPR007341">
    <property type="entry name" value="Transgly_assoc"/>
</dbReference>
<dbReference type="EMBL" id="NTJD01000006">
    <property type="protein sequence ID" value="PCD76302.1"/>
    <property type="molecule type" value="Genomic_DNA"/>
</dbReference>
<evidence type="ECO:0000256" key="6">
    <source>
        <dbReference type="ARBA" id="ARBA00023136"/>
    </source>
</evidence>
<keyword evidence="3" id="KW-1003">Cell membrane</keyword>